<evidence type="ECO:0000313" key="3">
    <source>
        <dbReference type="Proteomes" id="UP001303046"/>
    </source>
</evidence>
<organism evidence="2 3">
    <name type="scientific">Necator americanus</name>
    <name type="common">Human hookworm</name>
    <dbReference type="NCBI Taxonomy" id="51031"/>
    <lineage>
        <taxon>Eukaryota</taxon>
        <taxon>Metazoa</taxon>
        <taxon>Ecdysozoa</taxon>
        <taxon>Nematoda</taxon>
        <taxon>Chromadorea</taxon>
        <taxon>Rhabditida</taxon>
        <taxon>Rhabditina</taxon>
        <taxon>Rhabditomorpha</taxon>
        <taxon>Strongyloidea</taxon>
        <taxon>Ancylostomatidae</taxon>
        <taxon>Bunostominae</taxon>
        <taxon>Necator</taxon>
    </lineage>
</organism>
<comment type="caution">
    <text evidence="2">The sequence shown here is derived from an EMBL/GenBank/DDBJ whole genome shotgun (WGS) entry which is preliminary data.</text>
</comment>
<keyword evidence="1" id="KW-0472">Membrane</keyword>
<reference evidence="2 3" key="1">
    <citation type="submission" date="2023-08" db="EMBL/GenBank/DDBJ databases">
        <title>A Necator americanus chromosomal reference genome.</title>
        <authorList>
            <person name="Ilik V."/>
            <person name="Petrzelkova K.J."/>
            <person name="Pardy F."/>
            <person name="Fuh T."/>
            <person name="Niatou-Singa F.S."/>
            <person name="Gouil Q."/>
            <person name="Baker L."/>
            <person name="Ritchie M.E."/>
            <person name="Jex A.R."/>
            <person name="Gazzola D."/>
            <person name="Li H."/>
            <person name="Toshio Fujiwara R."/>
            <person name="Zhan B."/>
            <person name="Aroian R.V."/>
            <person name="Pafco B."/>
            <person name="Schwarz E.M."/>
        </authorList>
    </citation>
    <scope>NUCLEOTIDE SEQUENCE [LARGE SCALE GENOMIC DNA]</scope>
    <source>
        <strain evidence="2 3">Aroian</strain>
        <tissue evidence="2">Whole animal</tissue>
    </source>
</reference>
<evidence type="ECO:0000313" key="2">
    <source>
        <dbReference type="EMBL" id="KAK6748249.1"/>
    </source>
</evidence>
<keyword evidence="1" id="KW-0812">Transmembrane</keyword>
<dbReference type="EMBL" id="JAVFWL010000004">
    <property type="protein sequence ID" value="KAK6748249.1"/>
    <property type="molecule type" value="Genomic_DNA"/>
</dbReference>
<keyword evidence="1" id="KW-1133">Transmembrane helix</keyword>
<keyword evidence="3" id="KW-1185">Reference proteome</keyword>
<gene>
    <name evidence="2" type="primary">Necator_chrIV.g14383</name>
    <name evidence="2" type="ORF">RB195_001089</name>
</gene>
<sequence>MMRFNDNRWSRAVGDWIPCNIKRTAGGPLTHCWELFTKFFKEKYDDLRVFREKRSHWAILFRDRDKWKYYFCPLEQIDKKTGAQEKISKEMRSSFALVGLLFTVFAYIANACQNLPAEQRLGGRVYKLYNYHECQGYSVREIVNPGSIEQCKDVCRQFNCDAVNLHQLADSSYKCNILITYTFKIAHRTAACFLATDVDSYYVPF</sequence>
<protein>
    <recommendedName>
        <fullName evidence="4">PAN domain protein</fullName>
    </recommendedName>
</protein>
<dbReference type="Proteomes" id="UP001303046">
    <property type="component" value="Unassembled WGS sequence"/>
</dbReference>
<feature type="transmembrane region" description="Helical" evidence="1">
    <location>
        <begin position="94"/>
        <end position="111"/>
    </location>
</feature>
<evidence type="ECO:0008006" key="4">
    <source>
        <dbReference type="Google" id="ProtNLM"/>
    </source>
</evidence>
<name>A0ABR1DCN2_NECAM</name>
<proteinExistence type="predicted"/>
<accession>A0ABR1DCN2</accession>
<evidence type="ECO:0000256" key="1">
    <source>
        <dbReference type="SAM" id="Phobius"/>
    </source>
</evidence>